<feature type="transmembrane region" description="Helical" evidence="10">
    <location>
        <begin position="430"/>
        <end position="448"/>
    </location>
</feature>
<feature type="transmembrane region" description="Helical" evidence="10">
    <location>
        <begin position="237"/>
        <end position="253"/>
    </location>
</feature>
<reference evidence="12" key="1">
    <citation type="submission" date="2019-05" db="EMBL/GenBank/DDBJ databases">
        <title>Complete genome sequencing of Absiella argi strain JCM 30884.</title>
        <authorList>
            <person name="Sakamoto M."/>
            <person name="Murakami T."/>
            <person name="Mori H."/>
        </authorList>
    </citation>
    <scope>NUCLEOTIDE SEQUENCE [LARGE SCALE GENOMIC DNA]</scope>
    <source>
        <strain evidence="12">JCM 30884</strain>
    </source>
</reference>
<keyword evidence="6 10" id="KW-0812">Transmembrane</keyword>
<name>A0A6N4TKP7_9FIRM</name>
<evidence type="ECO:0000256" key="3">
    <source>
        <dbReference type="ARBA" id="ARBA00022106"/>
    </source>
</evidence>
<comment type="similarity">
    <text evidence="2">Belongs to the multi antimicrobial extrusion (MATE) (TC 2.A.66.1) family. MepA subfamily.</text>
</comment>
<dbReference type="AlphaFoldDB" id="A0A6N4TKP7"/>
<feature type="transmembrane region" description="Helical" evidence="10">
    <location>
        <begin position="323"/>
        <end position="345"/>
    </location>
</feature>
<feature type="transmembrane region" description="Helical" evidence="10">
    <location>
        <begin position="197"/>
        <end position="217"/>
    </location>
</feature>
<dbReference type="InterPro" id="IPR051327">
    <property type="entry name" value="MATE_MepA_subfamily"/>
</dbReference>
<feature type="transmembrane region" description="Helical" evidence="10">
    <location>
        <begin position="273"/>
        <end position="292"/>
    </location>
</feature>
<organism evidence="11 12">
    <name type="scientific">Amedibacterium intestinale</name>
    <dbReference type="NCBI Taxonomy" id="2583452"/>
    <lineage>
        <taxon>Bacteria</taxon>
        <taxon>Bacillati</taxon>
        <taxon>Bacillota</taxon>
        <taxon>Erysipelotrichia</taxon>
        <taxon>Erysipelotrichales</taxon>
        <taxon>Erysipelotrichaceae</taxon>
        <taxon>Amedibacterium</taxon>
    </lineage>
</organism>
<dbReference type="InterPro" id="IPR045070">
    <property type="entry name" value="MATE_MepA-like"/>
</dbReference>
<comment type="subcellular location">
    <subcellularLocation>
        <location evidence="1">Cell membrane</location>
        <topology evidence="1">Multi-pass membrane protein</topology>
    </subcellularLocation>
</comment>
<dbReference type="NCBIfam" id="TIGR00797">
    <property type="entry name" value="matE"/>
    <property type="match status" value="1"/>
</dbReference>
<keyword evidence="9" id="KW-0046">Antibiotic resistance</keyword>
<dbReference type="Pfam" id="PF01554">
    <property type="entry name" value="MatE"/>
    <property type="match status" value="2"/>
</dbReference>
<sequence length="458" mass="50186">MQESDLKLLHEKVPKLLISLALPMILAQMVNALYNIVDRIYISYIPNIGTTALTGVGICFPILMLISAFSALLGQGGAPLASIRLGAKKEKEAQKIVGNCFFSLTVCAILLTLIFYMFSKPILFAFGASNDTIGYAQSYLNIYLIGTIFVQYSLGLNPFINAQGKTKIGMATVAIGAILNLLLDPLFIFVFHLGVRGAALATVISQGVSALWVIRYLTSEKSKLRITREDFRFDKRIFWMVISLGISPFIMNSTDSLVTTVFNIQLSTMGGDLYVGAMVVLSSVMQLILMPLNGLNNGAQPIISYNYGAGVYSRVRQAVKTSFMINMSFTILMCLLCVFLPQLLYTWFTPDEQLRTILAQVMPLYYFGIFMFGAQSSLQNAFLSLGQAKVSLVLALLRKVILLIPLIYIIPAVTNSGVNGVFCAEGIADILAGTTTTICFLIIGKKLLNKPDKRQSKG</sequence>
<evidence type="ECO:0000256" key="2">
    <source>
        <dbReference type="ARBA" id="ARBA00008417"/>
    </source>
</evidence>
<dbReference type="GO" id="GO:0042910">
    <property type="term" value="F:xenobiotic transmembrane transporter activity"/>
    <property type="evidence" value="ECO:0007669"/>
    <property type="project" value="InterPro"/>
</dbReference>
<dbReference type="CDD" id="cd13143">
    <property type="entry name" value="MATE_MepA_like"/>
    <property type="match status" value="1"/>
</dbReference>
<evidence type="ECO:0000256" key="8">
    <source>
        <dbReference type="ARBA" id="ARBA00023136"/>
    </source>
</evidence>
<feature type="transmembrane region" description="Helical" evidence="10">
    <location>
        <begin position="96"/>
        <end position="118"/>
    </location>
</feature>
<evidence type="ECO:0000313" key="12">
    <source>
        <dbReference type="Proteomes" id="UP000464754"/>
    </source>
</evidence>
<evidence type="ECO:0000256" key="1">
    <source>
        <dbReference type="ARBA" id="ARBA00004651"/>
    </source>
</evidence>
<dbReference type="GO" id="GO:0046677">
    <property type="term" value="P:response to antibiotic"/>
    <property type="evidence" value="ECO:0007669"/>
    <property type="project" value="UniProtKB-KW"/>
</dbReference>
<evidence type="ECO:0000256" key="5">
    <source>
        <dbReference type="ARBA" id="ARBA00022475"/>
    </source>
</evidence>
<dbReference type="InterPro" id="IPR048279">
    <property type="entry name" value="MdtK-like"/>
</dbReference>
<dbReference type="RefSeq" id="WP_115716342.1">
    <property type="nucleotide sequence ID" value="NZ_AP019695.1"/>
</dbReference>
<proteinExistence type="inferred from homology"/>
<keyword evidence="12" id="KW-1185">Reference proteome</keyword>
<dbReference type="KEGG" id="aarg:Aargi30884_20540"/>
<dbReference type="GO" id="GO:0005886">
    <property type="term" value="C:plasma membrane"/>
    <property type="evidence" value="ECO:0007669"/>
    <property type="project" value="UniProtKB-SubCell"/>
</dbReference>
<evidence type="ECO:0000256" key="7">
    <source>
        <dbReference type="ARBA" id="ARBA00022989"/>
    </source>
</evidence>
<evidence type="ECO:0000256" key="4">
    <source>
        <dbReference type="ARBA" id="ARBA00022448"/>
    </source>
</evidence>
<accession>A0A6N4TKP7</accession>
<feature type="transmembrane region" description="Helical" evidence="10">
    <location>
        <begin position="48"/>
        <end position="75"/>
    </location>
</feature>
<keyword evidence="4" id="KW-0813">Transport</keyword>
<evidence type="ECO:0000256" key="9">
    <source>
        <dbReference type="ARBA" id="ARBA00023251"/>
    </source>
</evidence>
<evidence type="ECO:0000256" key="10">
    <source>
        <dbReference type="SAM" id="Phobius"/>
    </source>
</evidence>
<gene>
    <name evidence="11" type="ORF">Aargi30884_20540</name>
</gene>
<dbReference type="Proteomes" id="UP000464754">
    <property type="component" value="Chromosome"/>
</dbReference>
<feature type="transmembrane region" description="Helical" evidence="10">
    <location>
        <begin position="138"/>
        <end position="156"/>
    </location>
</feature>
<feature type="transmembrane region" description="Helical" evidence="10">
    <location>
        <begin position="357"/>
        <end position="378"/>
    </location>
</feature>
<keyword evidence="5" id="KW-1003">Cell membrane</keyword>
<keyword evidence="8 10" id="KW-0472">Membrane</keyword>
<feature type="transmembrane region" description="Helical" evidence="10">
    <location>
        <begin position="390"/>
        <end position="410"/>
    </location>
</feature>
<dbReference type="PANTHER" id="PTHR43823">
    <property type="entry name" value="SPORULATION PROTEIN YKVU"/>
    <property type="match status" value="1"/>
</dbReference>
<dbReference type="EMBL" id="AP019695">
    <property type="protein sequence ID" value="BBK23151.1"/>
    <property type="molecule type" value="Genomic_DNA"/>
</dbReference>
<keyword evidence="7 10" id="KW-1133">Transmembrane helix</keyword>
<evidence type="ECO:0000313" key="11">
    <source>
        <dbReference type="EMBL" id="BBK23151.1"/>
    </source>
</evidence>
<dbReference type="PIRSF" id="PIRSF006603">
    <property type="entry name" value="DinF"/>
    <property type="match status" value="1"/>
</dbReference>
<dbReference type="PANTHER" id="PTHR43823:SF3">
    <property type="entry name" value="MULTIDRUG EXPORT PROTEIN MEPA"/>
    <property type="match status" value="1"/>
</dbReference>
<protein>
    <recommendedName>
        <fullName evidence="3">Multidrug export protein MepA</fullName>
    </recommendedName>
</protein>
<feature type="transmembrane region" description="Helical" evidence="10">
    <location>
        <begin position="168"/>
        <end position="191"/>
    </location>
</feature>
<dbReference type="InterPro" id="IPR002528">
    <property type="entry name" value="MATE_fam"/>
</dbReference>
<dbReference type="GO" id="GO:0015297">
    <property type="term" value="F:antiporter activity"/>
    <property type="evidence" value="ECO:0007669"/>
    <property type="project" value="InterPro"/>
</dbReference>
<evidence type="ECO:0000256" key="6">
    <source>
        <dbReference type="ARBA" id="ARBA00022692"/>
    </source>
</evidence>